<dbReference type="InterPro" id="IPR001647">
    <property type="entry name" value="HTH_TetR"/>
</dbReference>
<evidence type="ECO:0000259" key="4">
    <source>
        <dbReference type="PROSITE" id="PS50977"/>
    </source>
</evidence>
<gene>
    <name evidence="5" type="ORF">UFOPK4098_00131</name>
    <name evidence="6" type="ORF">UFOPK4347_00013</name>
</gene>
<keyword evidence="2" id="KW-0238">DNA-binding</keyword>
<protein>
    <submittedName>
        <fullName evidence="5">Unannotated protein</fullName>
    </submittedName>
</protein>
<evidence type="ECO:0000313" key="6">
    <source>
        <dbReference type="EMBL" id="CAB5057355.1"/>
    </source>
</evidence>
<dbReference type="EMBL" id="CAFBQU010000001">
    <property type="protein sequence ID" value="CAB5057355.1"/>
    <property type="molecule type" value="Genomic_DNA"/>
</dbReference>
<evidence type="ECO:0000256" key="2">
    <source>
        <dbReference type="ARBA" id="ARBA00023125"/>
    </source>
</evidence>
<dbReference type="GO" id="GO:0003700">
    <property type="term" value="F:DNA-binding transcription factor activity"/>
    <property type="evidence" value="ECO:0007669"/>
    <property type="project" value="TreeGrafter"/>
</dbReference>
<dbReference type="PANTHER" id="PTHR30055">
    <property type="entry name" value="HTH-TYPE TRANSCRIPTIONAL REGULATOR RUTR"/>
    <property type="match status" value="1"/>
</dbReference>
<dbReference type="Gene3D" id="1.10.357.10">
    <property type="entry name" value="Tetracycline Repressor, domain 2"/>
    <property type="match status" value="1"/>
</dbReference>
<dbReference type="EMBL" id="CAFBPN010000002">
    <property type="protein sequence ID" value="CAB5008056.1"/>
    <property type="molecule type" value="Genomic_DNA"/>
</dbReference>
<dbReference type="Gene3D" id="1.10.10.60">
    <property type="entry name" value="Homeodomain-like"/>
    <property type="match status" value="1"/>
</dbReference>
<dbReference type="InterPro" id="IPR050109">
    <property type="entry name" value="HTH-type_TetR-like_transc_reg"/>
</dbReference>
<evidence type="ECO:0000256" key="1">
    <source>
        <dbReference type="ARBA" id="ARBA00023015"/>
    </source>
</evidence>
<dbReference type="InterPro" id="IPR009057">
    <property type="entry name" value="Homeodomain-like_sf"/>
</dbReference>
<feature type="domain" description="HTH tetR-type" evidence="4">
    <location>
        <begin position="10"/>
        <end position="70"/>
    </location>
</feature>
<dbReference type="AlphaFoldDB" id="A0A6J7PRT9"/>
<evidence type="ECO:0000256" key="3">
    <source>
        <dbReference type="ARBA" id="ARBA00023163"/>
    </source>
</evidence>
<dbReference type="PANTHER" id="PTHR30055:SF234">
    <property type="entry name" value="HTH-TYPE TRANSCRIPTIONAL REGULATOR BETI"/>
    <property type="match status" value="1"/>
</dbReference>
<accession>A0A6J7PRT9</accession>
<dbReference type="SUPFAM" id="SSF48498">
    <property type="entry name" value="Tetracyclin repressor-like, C-terminal domain"/>
    <property type="match status" value="1"/>
</dbReference>
<dbReference type="SUPFAM" id="SSF46689">
    <property type="entry name" value="Homeodomain-like"/>
    <property type="match status" value="1"/>
</dbReference>
<dbReference type="Pfam" id="PF00440">
    <property type="entry name" value="TetR_N"/>
    <property type="match status" value="1"/>
</dbReference>
<dbReference type="PRINTS" id="PR00455">
    <property type="entry name" value="HTHTETR"/>
</dbReference>
<sequence>MAEIRKKHAQPTRERILDAALDLFGSGGVDATSLDDIARAVGVAKQTVLYWFVTKEELAVAVMQRVADELVLEIGAAIRSAPHGFARIEATVTAVFRPAIRRPALLGLIRELNRLPPALSEALIDKVSPLIEMAALYIEKEMDEGRLRRADPHLLLAFVYSTVVGVATEPVALRAVGWQPTTVALRTLRRELLDFLRAALTP</sequence>
<name>A0A6J7PRT9_9ZZZZ</name>
<keyword evidence="1" id="KW-0805">Transcription regulation</keyword>
<dbReference type="PROSITE" id="PS50977">
    <property type="entry name" value="HTH_TETR_2"/>
    <property type="match status" value="1"/>
</dbReference>
<keyword evidence="3" id="KW-0804">Transcription</keyword>
<dbReference type="InterPro" id="IPR036271">
    <property type="entry name" value="Tet_transcr_reg_TetR-rel_C_sf"/>
</dbReference>
<organism evidence="5">
    <name type="scientific">freshwater metagenome</name>
    <dbReference type="NCBI Taxonomy" id="449393"/>
    <lineage>
        <taxon>unclassified sequences</taxon>
        <taxon>metagenomes</taxon>
        <taxon>ecological metagenomes</taxon>
    </lineage>
</organism>
<dbReference type="GO" id="GO:0000976">
    <property type="term" value="F:transcription cis-regulatory region binding"/>
    <property type="evidence" value="ECO:0007669"/>
    <property type="project" value="TreeGrafter"/>
</dbReference>
<proteinExistence type="predicted"/>
<reference evidence="5" key="1">
    <citation type="submission" date="2020-05" db="EMBL/GenBank/DDBJ databases">
        <authorList>
            <person name="Chiriac C."/>
            <person name="Salcher M."/>
            <person name="Ghai R."/>
            <person name="Kavagutti S V."/>
        </authorList>
    </citation>
    <scope>NUCLEOTIDE SEQUENCE</scope>
</reference>
<evidence type="ECO:0000313" key="5">
    <source>
        <dbReference type="EMBL" id="CAB5008056.1"/>
    </source>
</evidence>